<dbReference type="PANTHER" id="PTHR30558">
    <property type="entry name" value="EXBD MEMBRANE COMPONENT OF PMF-DRIVEN MACROMOLECULE IMPORT SYSTEM"/>
    <property type="match status" value="1"/>
</dbReference>
<sequence>MKRNFFLQSGHRENALNKINIVNFVDVALTLVIILLMISPMIEQGMEVRLPSSGPSKISVGKSVILTIAKNRKIFLGNQEVSIENLEPLVRSTISRNPELGIVVKGDKTITYQELISVLDILKRADVKKIGLATEAHPIK</sequence>
<dbReference type="Gene3D" id="3.30.420.270">
    <property type="match status" value="1"/>
</dbReference>
<dbReference type="Proteomes" id="UP000485562">
    <property type="component" value="Unassembled WGS sequence"/>
</dbReference>
<keyword evidence="6 8" id="KW-0472">Membrane</keyword>
<dbReference type="GO" id="GO:0022857">
    <property type="term" value="F:transmembrane transporter activity"/>
    <property type="evidence" value="ECO:0007669"/>
    <property type="project" value="InterPro"/>
</dbReference>
<comment type="caution">
    <text evidence="9">The sequence shown here is derived from an EMBL/GenBank/DDBJ whole genome shotgun (WGS) entry which is preliminary data.</text>
</comment>
<keyword evidence="7" id="KW-0813">Transport</keyword>
<evidence type="ECO:0000256" key="5">
    <source>
        <dbReference type="ARBA" id="ARBA00022989"/>
    </source>
</evidence>
<comment type="subcellular location">
    <subcellularLocation>
        <location evidence="1">Cell membrane</location>
        <topology evidence="1">Single-pass membrane protein</topology>
    </subcellularLocation>
    <subcellularLocation>
        <location evidence="7">Cell membrane</location>
        <topology evidence="7">Single-pass type II membrane protein</topology>
    </subcellularLocation>
</comment>
<dbReference type="InterPro" id="IPR003400">
    <property type="entry name" value="ExbD"/>
</dbReference>
<keyword evidence="3" id="KW-1003">Cell membrane</keyword>
<reference evidence="9" key="1">
    <citation type="submission" date="2017-02" db="EMBL/GenBank/DDBJ databases">
        <title>Delving into the versatile metabolic prowess of the omnipresent phylum Bacteroidetes.</title>
        <authorList>
            <person name="Nobu M.K."/>
            <person name="Mei R."/>
            <person name="Narihiro T."/>
            <person name="Kuroda K."/>
            <person name="Liu W.-T."/>
        </authorList>
    </citation>
    <scope>NUCLEOTIDE SEQUENCE</scope>
    <source>
        <strain evidence="9">ADurb.Bin131</strain>
    </source>
</reference>
<organism evidence="9">
    <name type="scientific">candidate division TA06 bacterium ADurb.Bin131</name>
    <dbReference type="NCBI Taxonomy" id="1852827"/>
    <lineage>
        <taxon>Bacteria</taxon>
        <taxon>Bacteria division TA06</taxon>
    </lineage>
</organism>
<evidence type="ECO:0000256" key="2">
    <source>
        <dbReference type="ARBA" id="ARBA00005811"/>
    </source>
</evidence>
<evidence type="ECO:0000256" key="4">
    <source>
        <dbReference type="ARBA" id="ARBA00022692"/>
    </source>
</evidence>
<evidence type="ECO:0000256" key="3">
    <source>
        <dbReference type="ARBA" id="ARBA00022475"/>
    </source>
</evidence>
<dbReference type="Pfam" id="PF02472">
    <property type="entry name" value="ExbD"/>
    <property type="match status" value="1"/>
</dbReference>
<keyword evidence="4 7" id="KW-0812">Transmembrane</keyword>
<evidence type="ECO:0000256" key="8">
    <source>
        <dbReference type="SAM" id="Phobius"/>
    </source>
</evidence>
<evidence type="ECO:0000256" key="6">
    <source>
        <dbReference type="ARBA" id="ARBA00023136"/>
    </source>
</evidence>
<evidence type="ECO:0000313" key="9">
    <source>
        <dbReference type="EMBL" id="OQB72718.1"/>
    </source>
</evidence>
<keyword evidence="7" id="KW-0653">Protein transport</keyword>
<evidence type="ECO:0000256" key="7">
    <source>
        <dbReference type="RuleBase" id="RU003879"/>
    </source>
</evidence>
<name>A0A1V6C716_UNCT6</name>
<dbReference type="PANTHER" id="PTHR30558:SF7">
    <property type="entry name" value="TOL-PAL SYSTEM PROTEIN TOLR"/>
    <property type="match status" value="1"/>
</dbReference>
<feature type="transmembrane region" description="Helical" evidence="8">
    <location>
        <begin position="21"/>
        <end position="42"/>
    </location>
</feature>
<evidence type="ECO:0000256" key="1">
    <source>
        <dbReference type="ARBA" id="ARBA00004162"/>
    </source>
</evidence>
<protein>
    <submittedName>
        <fullName evidence="9">Biopolymer transport protein ExbD</fullName>
    </submittedName>
</protein>
<keyword evidence="5 8" id="KW-1133">Transmembrane helix</keyword>
<proteinExistence type="inferred from homology"/>
<dbReference type="GO" id="GO:0015031">
    <property type="term" value="P:protein transport"/>
    <property type="evidence" value="ECO:0007669"/>
    <property type="project" value="UniProtKB-KW"/>
</dbReference>
<gene>
    <name evidence="9" type="primary">exbD_2</name>
    <name evidence="9" type="ORF">BWX89_01230</name>
</gene>
<accession>A0A1V6C716</accession>
<comment type="similarity">
    <text evidence="2 7">Belongs to the ExbD/TolR family.</text>
</comment>
<dbReference type="GO" id="GO:0005886">
    <property type="term" value="C:plasma membrane"/>
    <property type="evidence" value="ECO:0007669"/>
    <property type="project" value="UniProtKB-SubCell"/>
</dbReference>
<dbReference type="EMBL" id="MWDQ01000116">
    <property type="protein sequence ID" value="OQB72718.1"/>
    <property type="molecule type" value="Genomic_DNA"/>
</dbReference>
<dbReference type="AlphaFoldDB" id="A0A1V6C716"/>